<evidence type="ECO:0000313" key="3">
    <source>
        <dbReference type="EMBL" id="KAG2306898.1"/>
    </source>
</evidence>
<feature type="compositionally biased region" description="Basic and acidic residues" evidence="1">
    <location>
        <begin position="257"/>
        <end position="294"/>
    </location>
</feature>
<feature type="domain" description="DUF4283" evidence="2">
    <location>
        <begin position="39"/>
        <end position="116"/>
    </location>
</feature>
<dbReference type="PANTHER" id="PTHR31286:SF178">
    <property type="entry name" value="DUF4283 DOMAIN-CONTAINING PROTEIN"/>
    <property type="match status" value="1"/>
</dbReference>
<evidence type="ECO:0000256" key="1">
    <source>
        <dbReference type="SAM" id="MobiDB-lite"/>
    </source>
</evidence>
<feature type="region of interest" description="Disordered" evidence="1">
    <location>
        <begin position="443"/>
        <end position="542"/>
    </location>
</feature>
<accession>A0A8X7SID9</accession>
<dbReference type="InterPro" id="IPR040256">
    <property type="entry name" value="At4g02000-like"/>
</dbReference>
<evidence type="ECO:0000313" key="4">
    <source>
        <dbReference type="Proteomes" id="UP000886595"/>
    </source>
</evidence>
<name>A0A8X7SID9_BRACI</name>
<keyword evidence="4" id="KW-1185">Reference proteome</keyword>
<organism evidence="3 4">
    <name type="scientific">Brassica carinata</name>
    <name type="common">Ethiopian mustard</name>
    <name type="synonym">Abyssinian cabbage</name>
    <dbReference type="NCBI Taxonomy" id="52824"/>
    <lineage>
        <taxon>Eukaryota</taxon>
        <taxon>Viridiplantae</taxon>
        <taxon>Streptophyta</taxon>
        <taxon>Embryophyta</taxon>
        <taxon>Tracheophyta</taxon>
        <taxon>Spermatophyta</taxon>
        <taxon>Magnoliopsida</taxon>
        <taxon>eudicotyledons</taxon>
        <taxon>Gunneridae</taxon>
        <taxon>Pentapetalae</taxon>
        <taxon>rosids</taxon>
        <taxon>malvids</taxon>
        <taxon>Brassicales</taxon>
        <taxon>Brassicaceae</taxon>
        <taxon>Brassiceae</taxon>
        <taxon>Brassica</taxon>
    </lineage>
</organism>
<reference evidence="3 4" key="1">
    <citation type="submission" date="2020-02" db="EMBL/GenBank/DDBJ databases">
        <authorList>
            <person name="Ma Q."/>
            <person name="Huang Y."/>
            <person name="Song X."/>
            <person name="Pei D."/>
        </authorList>
    </citation>
    <scope>NUCLEOTIDE SEQUENCE [LARGE SCALE GENOMIC DNA]</scope>
    <source>
        <strain evidence="3">Sxm20200214</strain>
        <tissue evidence="3">Leaf</tissue>
    </source>
</reference>
<proteinExistence type="predicted"/>
<dbReference type="InterPro" id="IPR025558">
    <property type="entry name" value="DUF4283"/>
</dbReference>
<gene>
    <name evidence="3" type="ORF">Bca52824_026646</name>
</gene>
<feature type="compositionally biased region" description="Basic and acidic residues" evidence="1">
    <location>
        <begin position="450"/>
        <end position="482"/>
    </location>
</feature>
<feature type="region of interest" description="Disordered" evidence="1">
    <location>
        <begin position="221"/>
        <end position="376"/>
    </location>
</feature>
<dbReference type="Pfam" id="PF14111">
    <property type="entry name" value="DUF4283"/>
    <property type="match status" value="1"/>
</dbReference>
<dbReference type="EMBL" id="JAAMPC010000006">
    <property type="protein sequence ID" value="KAG2306898.1"/>
    <property type="molecule type" value="Genomic_DNA"/>
</dbReference>
<feature type="compositionally biased region" description="Basic and acidic residues" evidence="1">
    <location>
        <begin position="518"/>
        <end position="531"/>
    </location>
</feature>
<feature type="compositionally biased region" description="Basic and acidic residues" evidence="1">
    <location>
        <begin position="302"/>
        <end position="319"/>
    </location>
</feature>
<evidence type="ECO:0000259" key="2">
    <source>
        <dbReference type="Pfam" id="PF14111"/>
    </source>
</evidence>
<protein>
    <recommendedName>
        <fullName evidence="2">DUF4283 domain-containing protein</fullName>
    </recommendedName>
</protein>
<feature type="compositionally biased region" description="Basic and acidic residues" evidence="1">
    <location>
        <begin position="326"/>
        <end position="339"/>
    </location>
</feature>
<dbReference type="AlphaFoldDB" id="A0A8X7SID9"/>
<dbReference type="Proteomes" id="UP000886595">
    <property type="component" value="Unassembled WGS sequence"/>
</dbReference>
<dbReference type="OrthoDB" id="1745573at2759"/>
<sequence>MAQSQLIGKAGDLKNGEGARKRLRISVPHFDNSEIIKNYSRTLIGRCMNPEEKNMTALVTNLPKIWNVENRVVGVDLGHGKFQFDFDKEEDIEEVMKNQPYHFDYGMLSLARWQPKRSNNFPSEITFWIRVIGVPLEFWAEPSFETIRDAIGKTVEVDLDFGRVKVVVDGFKELVFDTTVDFTGGEFHDGLEEWVSLKYEKLFGYCETCYSLCHGTDKCPLTRKSPMTKQTHKSDDGRGHDDRARSYRGVVLNGNKGHQDRERGSRDYYGKGKGKMIEEQNSKWTKVADREHKRSYSTRSHSSGDGESSRRRGPRRENQRPATPEARSRDNREGKERSPRRARNGCVREEGEIHNSGVRVTQQGEEIRNQKPPSKAFQEALLKTQEEPKKVISQIGEENLGLTMSNELIEDRDAGLSVEEDRMDLDLSIEGKENVDEDFQDLTEEEIKEEEAVPKEDLTKEEEEKHNALAEGKDRAPGDVGKKQGVRRNAFVAGGTSKMRMVQTFLANPKKNAAKAGTRREESSKQTEEKGPSNPQPAPPKP</sequence>
<comment type="caution">
    <text evidence="3">The sequence shown here is derived from an EMBL/GenBank/DDBJ whole genome shotgun (WGS) entry which is preliminary data.</text>
</comment>
<feature type="compositionally biased region" description="Basic and acidic residues" evidence="1">
    <location>
        <begin position="232"/>
        <end position="245"/>
    </location>
</feature>
<dbReference type="PANTHER" id="PTHR31286">
    <property type="entry name" value="GLYCINE-RICH CELL WALL STRUCTURAL PROTEIN 1.8-LIKE"/>
    <property type="match status" value="1"/>
</dbReference>